<dbReference type="Proteomes" id="UP000245283">
    <property type="component" value="Unassembled WGS sequence"/>
</dbReference>
<proteinExistence type="inferred from homology"/>
<dbReference type="Pfam" id="PF13350">
    <property type="entry name" value="Y_phosphatase3"/>
    <property type="match status" value="1"/>
</dbReference>
<dbReference type="RefSeq" id="WP_109092851.1">
    <property type="nucleotide sequence ID" value="NZ_QETB01000001.1"/>
</dbReference>
<dbReference type="EMBL" id="QETB01000001">
    <property type="protein sequence ID" value="PWF27351.1"/>
    <property type="molecule type" value="Genomic_DNA"/>
</dbReference>
<feature type="domain" description="Tyrosine specific protein phosphatases" evidence="2">
    <location>
        <begin position="134"/>
        <end position="194"/>
    </location>
</feature>
<gene>
    <name evidence="3" type="ORF">DD236_02900</name>
</gene>
<organism evidence="3 4">
    <name type="scientific">Ancrocorticia populi</name>
    <dbReference type="NCBI Taxonomy" id="2175228"/>
    <lineage>
        <taxon>Bacteria</taxon>
        <taxon>Bacillati</taxon>
        <taxon>Actinomycetota</taxon>
        <taxon>Actinomycetes</taxon>
        <taxon>Actinomycetales</taxon>
        <taxon>Actinomycetaceae</taxon>
        <taxon>Ancrocorticia</taxon>
    </lineage>
</organism>
<keyword evidence="4" id="KW-1185">Reference proteome</keyword>
<evidence type="ECO:0000313" key="4">
    <source>
        <dbReference type="Proteomes" id="UP000245283"/>
    </source>
</evidence>
<evidence type="ECO:0000256" key="1">
    <source>
        <dbReference type="ARBA" id="ARBA00009580"/>
    </source>
</evidence>
<comment type="similarity">
    <text evidence="1">Belongs to the protein-tyrosine phosphatase family.</text>
</comment>
<dbReference type="InterPro" id="IPR029021">
    <property type="entry name" value="Prot-tyrosine_phosphatase-like"/>
</dbReference>
<name>A0A2V1KCD2_9ACTO</name>
<comment type="caution">
    <text evidence="3">The sequence shown here is derived from an EMBL/GenBank/DDBJ whole genome shotgun (WGS) entry which is preliminary data.</text>
</comment>
<protein>
    <submittedName>
        <fullName evidence="3">Protein-tyrosine-phosphatase</fullName>
    </submittedName>
</protein>
<dbReference type="PANTHER" id="PTHR31126">
    <property type="entry name" value="TYROSINE-PROTEIN PHOSPHATASE"/>
    <property type="match status" value="1"/>
</dbReference>
<dbReference type="PROSITE" id="PS50056">
    <property type="entry name" value="TYR_PHOSPHATASE_2"/>
    <property type="match status" value="1"/>
</dbReference>
<dbReference type="AlphaFoldDB" id="A0A2V1KCD2"/>
<evidence type="ECO:0000313" key="3">
    <source>
        <dbReference type="EMBL" id="PWF27351.1"/>
    </source>
</evidence>
<dbReference type="SUPFAM" id="SSF52799">
    <property type="entry name" value="(Phosphotyrosine protein) phosphatases II"/>
    <property type="match status" value="1"/>
</dbReference>
<reference evidence="4" key="1">
    <citation type="submission" date="2018-05" db="EMBL/GenBank/DDBJ databases">
        <authorList>
            <person name="Li Y."/>
        </authorList>
    </citation>
    <scope>NUCLEOTIDE SEQUENCE [LARGE SCALE GENOMIC DNA]</scope>
    <source>
        <strain evidence="4">sk1b4</strain>
    </source>
</reference>
<evidence type="ECO:0000259" key="2">
    <source>
        <dbReference type="PROSITE" id="PS50056"/>
    </source>
</evidence>
<dbReference type="InterPro" id="IPR026893">
    <property type="entry name" value="Tyr/Ser_Pase_IphP-type"/>
</dbReference>
<sequence length="261" mass="27510">MDSLPSSPSLPNLRELGGWTVAGGKTFASGILFRSAAPIDPRVRTDPAVTNLGLEFVVDLRTASEAEGKPDILPPNAHLRSIDILGGAPGSAAAIPGQPTEEMAKMIASLTLDAAHEKMMETYRDLVSNDVAAAGYASLIRIVLEAEGAPVLYHCTAGKDRTGWATAILMSAAGVPYDSVLAEYLSVNPAVRALFEPLAARFLSAGLSPEIADELISVQKSYLDTAFAEVDAHFGGFEGYLRDGLGLDASELADLRNLLTR</sequence>
<dbReference type="GO" id="GO:0004721">
    <property type="term" value="F:phosphoprotein phosphatase activity"/>
    <property type="evidence" value="ECO:0007669"/>
    <property type="project" value="InterPro"/>
</dbReference>
<dbReference type="PANTHER" id="PTHR31126:SF1">
    <property type="entry name" value="TYROSINE SPECIFIC PROTEIN PHOSPHATASES DOMAIN-CONTAINING PROTEIN"/>
    <property type="match status" value="1"/>
</dbReference>
<dbReference type="InterPro" id="IPR000387">
    <property type="entry name" value="Tyr_Pase_dom"/>
</dbReference>
<accession>A0A2V1KCD2</accession>
<dbReference type="OrthoDB" id="1188001at2"/>
<dbReference type="Gene3D" id="3.90.190.10">
    <property type="entry name" value="Protein tyrosine phosphatase superfamily"/>
    <property type="match status" value="1"/>
</dbReference>